<dbReference type="GO" id="GO:0046872">
    <property type="term" value="F:metal ion binding"/>
    <property type="evidence" value="ECO:0007669"/>
    <property type="project" value="UniProtKB-KW"/>
</dbReference>
<evidence type="ECO:0000256" key="4">
    <source>
        <dbReference type="ARBA" id="ARBA00022801"/>
    </source>
</evidence>
<dbReference type="CDD" id="cd01085">
    <property type="entry name" value="APP"/>
    <property type="match status" value="1"/>
</dbReference>
<accession>M1AYH9</accession>
<protein>
    <submittedName>
        <fullName evidence="10">Xaa-Pro aminopeptidase 1</fullName>
    </submittedName>
</protein>
<evidence type="ECO:0000313" key="11">
    <source>
        <dbReference type="Proteomes" id="UP000011115"/>
    </source>
</evidence>
<feature type="domain" description="Peptidase M24" evidence="7">
    <location>
        <begin position="256"/>
        <end position="446"/>
    </location>
</feature>
<evidence type="ECO:0000313" key="10">
    <source>
        <dbReference type="EnsemblPlants" id="PGSC0003DMT400033034"/>
    </source>
</evidence>
<name>M1AYH9_SOLTU</name>
<dbReference type="SUPFAM" id="SSF55920">
    <property type="entry name" value="Creatinase/aminopeptidase"/>
    <property type="match status" value="1"/>
</dbReference>
<dbReference type="PANTHER" id="PTHR43763:SF9">
    <property type="entry name" value="XAA-PRO AMINOPEPTIDASE P ISOFORM X4-RELATED"/>
    <property type="match status" value="1"/>
</dbReference>
<feature type="domain" description="Peptidase M24 C-terminal" evidence="9">
    <location>
        <begin position="457"/>
        <end position="517"/>
    </location>
</feature>
<dbReference type="Pfam" id="PF16188">
    <property type="entry name" value="Peptidase_M24_C"/>
    <property type="match status" value="1"/>
</dbReference>
<comment type="similarity">
    <text evidence="2 6">Belongs to the peptidase M24B family.</text>
</comment>
<dbReference type="PANTHER" id="PTHR43763">
    <property type="entry name" value="XAA-PRO AMINOPEPTIDASE 1"/>
    <property type="match status" value="1"/>
</dbReference>
<organism evidence="10 11">
    <name type="scientific">Solanum tuberosum</name>
    <name type="common">Potato</name>
    <dbReference type="NCBI Taxonomy" id="4113"/>
    <lineage>
        <taxon>Eukaryota</taxon>
        <taxon>Viridiplantae</taxon>
        <taxon>Streptophyta</taxon>
        <taxon>Embryophyta</taxon>
        <taxon>Tracheophyta</taxon>
        <taxon>Spermatophyta</taxon>
        <taxon>Magnoliopsida</taxon>
        <taxon>eudicotyledons</taxon>
        <taxon>Gunneridae</taxon>
        <taxon>Pentapetalae</taxon>
        <taxon>asterids</taxon>
        <taxon>lamiids</taxon>
        <taxon>Solanales</taxon>
        <taxon>Solanaceae</taxon>
        <taxon>Solanoideae</taxon>
        <taxon>Solaneae</taxon>
        <taxon>Solanum</taxon>
    </lineage>
</organism>
<proteinExistence type="inferred from homology"/>
<evidence type="ECO:0000259" key="7">
    <source>
        <dbReference type="Pfam" id="PF00557"/>
    </source>
</evidence>
<dbReference type="PROSITE" id="PS00491">
    <property type="entry name" value="PROLINE_PEPTIDASE"/>
    <property type="match status" value="1"/>
</dbReference>
<evidence type="ECO:0000256" key="3">
    <source>
        <dbReference type="ARBA" id="ARBA00022723"/>
    </source>
</evidence>
<dbReference type="Gramene" id="PGSC0003DMT400033034">
    <property type="protein sequence ID" value="PGSC0003DMT400033034"/>
    <property type="gene ID" value="PGSC0003DMG400012681"/>
</dbReference>
<dbReference type="InterPro" id="IPR001131">
    <property type="entry name" value="Peptidase_M24B_aminopep-P_CS"/>
</dbReference>
<dbReference type="InterPro" id="IPR036005">
    <property type="entry name" value="Creatinase/aminopeptidase-like"/>
</dbReference>
<evidence type="ECO:0000256" key="1">
    <source>
        <dbReference type="ARBA" id="ARBA00001936"/>
    </source>
</evidence>
<keyword evidence="4" id="KW-0378">Hydrolase</keyword>
<dbReference type="InterPro" id="IPR000587">
    <property type="entry name" value="Creatinase_N"/>
</dbReference>
<dbReference type="ExpressionAtlas" id="M1AYH9">
    <property type="expression patterns" value="baseline"/>
</dbReference>
<dbReference type="SUPFAM" id="SSF53092">
    <property type="entry name" value="Creatinase/prolidase N-terminal domain"/>
    <property type="match status" value="1"/>
</dbReference>
<dbReference type="InterPro" id="IPR000994">
    <property type="entry name" value="Pept_M24"/>
</dbReference>
<dbReference type="GO" id="GO:0070006">
    <property type="term" value="F:metalloaminopeptidase activity"/>
    <property type="evidence" value="ECO:0007669"/>
    <property type="project" value="InterPro"/>
</dbReference>
<dbReference type="EnsemblPlants" id="PGSC0003DMT400033034">
    <property type="protein sequence ID" value="PGSC0003DMT400033034"/>
    <property type="gene ID" value="PGSC0003DMG400012681"/>
</dbReference>
<dbReference type="InterPro" id="IPR033740">
    <property type="entry name" value="Pept_M24B"/>
</dbReference>
<dbReference type="Pfam" id="PF00557">
    <property type="entry name" value="Peptidase_M24"/>
    <property type="match status" value="1"/>
</dbReference>
<dbReference type="GO" id="GO:0005737">
    <property type="term" value="C:cytoplasm"/>
    <property type="evidence" value="ECO:0007669"/>
    <property type="project" value="UniProtKB-ARBA"/>
</dbReference>
<dbReference type="Proteomes" id="UP000011115">
    <property type="component" value="Unassembled WGS sequence"/>
</dbReference>
<evidence type="ECO:0000259" key="8">
    <source>
        <dbReference type="Pfam" id="PF01321"/>
    </source>
</evidence>
<dbReference type="FunFam" id="3.90.230.10:FF:000007">
    <property type="entry name" value="Xaa-Pro aminopeptidase P"/>
    <property type="match status" value="1"/>
</dbReference>
<sequence length="519" mass="57919">MADTLAALRSLMSSHSPPLHALIIPSEDYHQSEYVSARDKRRAFVSEFTGSAGLALITMDEALLWTDGRYFLQATQQLSDQWKLMRMGEDPPVDIWMTNANSYMEENGIIVRDYGDVSSDVVLLASNQLTSCSSTKGSKGNPKIDVRNATYIGNSASHAVEFVNDLIWVDPGACCFALYSKLSADKVLLQQSPLALAKALKNPVEIEGLKKAHFRDGAAVVQYHVWLDKQMQEIYGASGYFMEAESTKQKKQLGTKRLTEVSVSDKLEEFRASKEHFRGLSFRTTSSVGSNAAIIHYKPEAETCAELDPNCIYLFDSGAQYLDGTTDITRTIHFGKPSPHEKSCYTAVLKGHISLGNARFPNGTNGQALDILARIPLWKDGLDYRHGTGHGIGSYLNVHEGPHNISFRPSARDVPLQVSMAVTDEPGYYEDGNFGIRIENVLIVKEGNTKFNFGNKGYLSFEHITWAPYQRKLIDVSLLVPEEIEWLNEYHAKCREILTPYLNKSEMEWLKKATEPIAA</sequence>
<reference evidence="11" key="1">
    <citation type="journal article" date="2011" name="Nature">
        <title>Genome sequence and analysis of the tuber crop potato.</title>
        <authorList>
            <consortium name="The Potato Genome Sequencing Consortium"/>
        </authorList>
    </citation>
    <scope>NUCLEOTIDE SEQUENCE [LARGE SCALE GENOMIC DNA]</scope>
    <source>
        <strain evidence="11">cv. DM1-3 516 R44</strain>
    </source>
</reference>
<evidence type="ECO:0000256" key="5">
    <source>
        <dbReference type="ARBA" id="ARBA00023211"/>
    </source>
</evidence>
<dbReference type="AlphaFoldDB" id="M1AYH9"/>
<keyword evidence="3 6" id="KW-0479">Metal-binding</keyword>
<reference evidence="10" key="2">
    <citation type="submission" date="2015-06" db="UniProtKB">
        <authorList>
            <consortium name="EnsemblPlants"/>
        </authorList>
    </citation>
    <scope>IDENTIFICATION</scope>
    <source>
        <strain evidence="10">DM1-3 516 R44</strain>
    </source>
</reference>
<comment type="cofactor">
    <cofactor evidence="1">
        <name>Mn(2+)</name>
        <dbReference type="ChEBI" id="CHEBI:29035"/>
    </cofactor>
</comment>
<dbReference type="InterPro" id="IPR032416">
    <property type="entry name" value="Peptidase_M24_C"/>
</dbReference>
<keyword evidence="5" id="KW-0464">Manganese</keyword>
<evidence type="ECO:0000256" key="2">
    <source>
        <dbReference type="ARBA" id="ARBA00008766"/>
    </source>
</evidence>
<evidence type="ECO:0000259" key="9">
    <source>
        <dbReference type="Pfam" id="PF16188"/>
    </source>
</evidence>
<dbReference type="InterPro" id="IPR029149">
    <property type="entry name" value="Creatin/AminoP/Spt16_N"/>
</dbReference>
<dbReference type="Gene3D" id="3.90.230.10">
    <property type="entry name" value="Creatinase/methionine aminopeptidase superfamily"/>
    <property type="match status" value="1"/>
</dbReference>
<dbReference type="InterPro" id="IPR050422">
    <property type="entry name" value="X-Pro_aminopeptidase_P"/>
</dbReference>
<dbReference type="Pfam" id="PF01321">
    <property type="entry name" value="Creatinase_N"/>
    <property type="match status" value="1"/>
</dbReference>
<feature type="domain" description="Creatinase N-terminal" evidence="8">
    <location>
        <begin position="6"/>
        <end position="80"/>
    </location>
</feature>
<keyword evidence="11" id="KW-1185">Reference proteome</keyword>
<dbReference type="Gene3D" id="3.40.350.10">
    <property type="entry name" value="Creatinase/prolidase N-terminal domain"/>
    <property type="match status" value="1"/>
</dbReference>
<gene>
    <name evidence="10" type="primary">LOC102582935</name>
</gene>
<evidence type="ECO:0000256" key="6">
    <source>
        <dbReference type="RuleBase" id="RU000590"/>
    </source>
</evidence>
<dbReference type="OrthoDB" id="9995434at2759"/>